<protein>
    <submittedName>
        <fullName evidence="1">Uncharacterized protein</fullName>
    </submittedName>
</protein>
<dbReference type="EMBL" id="BGPR01000406">
    <property type="protein sequence ID" value="GBM18558.1"/>
    <property type="molecule type" value="Genomic_DNA"/>
</dbReference>
<keyword evidence="2" id="KW-1185">Reference proteome</keyword>
<proteinExistence type="predicted"/>
<dbReference type="AlphaFoldDB" id="A0A4Y2DRV8"/>
<evidence type="ECO:0000313" key="1">
    <source>
        <dbReference type="EMBL" id="GBM18558.1"/>
    </source>
</evidence>
<organism evidence="1 2">
    <name type="scientific">Araneus ventricosus</name>
    <name type="common">Orbweaver spider</name>
    <name type="synonym">Epeira ventricosa</name>
    <dbReference type="NCBI Taxonomy" id="182803"/>
    <lineage>
        <taxon>Eukaryota</taxon>
        <taxon>Metazoa</taxon>
        <taxon>Ecdysozoa</taxon>
        <taxon>Arthropoda</taxon>
        <taxon>Chelicerata</taxon>
        <taxon>Arachnida</taxon>
        <taxon>Araneae</taxon>
        <taxon>Araneomorphae</taxon>
        <taxon>Entelegynae</taxon>
        <taxon>Araneoidea</taxon>
        <taxon>Araneidae</taxon>
        <taxon>Araneus</taxon>
    </lineage>
</organism>
<comment type="caution">
    <text evidence="1">The sequence shown here is derived from an EMBL/GenBank/DDBJ whole genome shotgun (WGS) entry which is preliminary data.</text>
</comment>
<sequence>MLILINGCCGFSGFNGYTRMSLSNGGSPSLLTKTTAISLAVGELHLHWSECRSRLKTMVTTGTSSPTSFDSEITRDSTSRSMRYVSDNRLCCLKNRSI</sequence>
<reference evidence="1 2" key="1">
    <citation type="journal article" date="2019" name="Sci. Rep.">
        <title>Orb-weaving spider Araneus ventricosus genome elucidates the spidroin gene catalogue.</title>
        <authorList>
            <person name="Kono N."/>
            <person name="Nakamura H."/>
            <person name="Ohtoshi R."/>
            <person name="Moran D.A.P."/>
            <person name="Shinohara A."/>
            <person name="Yoshida Y."/>
            <person name="Fujiwara M."/>
            <person name="Mori M."/>
            <person name="Tomita M."/>
            <person name="Arakawa K."/>
        </authorList>
    </citation>
    <scope>NUCLEOTIDE SEQUENCE [LARGE SCALE GENOMIC DNA]</scope>
</reference>
<gene>
    <name evidence="1" type="ORF">AVEN_47947_1</name>
</gene>
<evidence type="ECO:0000313" key="2">
    <source>
        <dbReference type="Proteomes" id="UP000499080"/>
    </source>
</evidence>
<dbReference type="Proteomes" id="UP000499080">
    <property type="component" value="Unassembled WGS sequence"/>
</dbReference>
<name>A0A4Y2DRV8_ARAVE</name>
<accession>A0A4Y2DRV8</accession>